<dbReference type="HOGENOM" id="CLU_015091_2_1_1"/>
<protein>
    <submittedName>
        <fullName evidence="3">Uncharacterized protein</fullName>
    </submittedName>
</protein>
<dbReference type="AlphaFoldDB" id="A0A0C9TMV1"/>
<keyword evidence="2" id="KW-0472">Membrane</keyword>
<reference evidence="3 4" key="1">
    <citation type="submission" date="2014-06" db="EMBL/GenBank/DDBJ databases">
        <authorList>
            <consortium name="DOE Joint Genome Institute"/>
            <person name="Kuo A."/>
            <person name="Kohler A."/>
            <person name="Nagy L.G."/>
            <person name="Floudas D."/>
            <person name="Copeland A."/>
            <person name="Barry K.W."/>
            <person name="Cichocki N."/>
            <person name="Veneault-Fourrey C."/>
            <person name="LaButti K."/>
            <person name="Lindquist E.A."/>
            <person name="Lipzen A."/>
            <person name="Lundell T."/>
            <person name="Morin E."/>
            <person name="Murat C."/>
            <person name="Sun H."/>
            <person name="Tunlid A."/>
            <person name="Henrissat B."/>
            <person name="Grigoriev I.V."/>
            <person name="Hibbett D.S."/>
            <person name="Martin F."/>
            <person name="Nordberg H.P."/>
            <person name="Cantor M.N."/>
            <person name="Hua S.X."/>
        </authorList>
    </citation>
    <scope>NUCLEOTIDE SEQUENCE [LARGE SCALE GENOMIC DNA]</scope>
    <source>
        <strain evidence="3 4">ATCC 200175</strain>
    </source>
</reference>
<keyword evidence="4" id="KW-1185">Reference proteome</keyword>
<evidence type="ECO:0000313" key="3">
    <source>
        <dbReference type="EMBL" id="KIJ09102.1"/>
    </source>
</evidence>
<name>A0A0C9TMV1_PAXIN</name>
<reference evidence="4" key="2">
    <citation type="submission" date="2015-01" db="EMBL/GenBank/DDBJ databases">
        <title>Evolutionary Origins and Diversification of the Mycorrhizal Mutualists.</title>
        <authorList>
            <consortium name="DOE Joint Genome Institute"/>
            <consortium name="Mycorrhizal Genomics Consortium"/>
            <person name="Kohler A."/>
            <person name="Kuo A."/>
            <person name="Nagy L.G."/>
            <person name="Floudas D."/>
            <person name="Copeland A."/>
            <person name="Barry K.W."/>
            <person name="Cichocki N."/>
            <person name="Veneault-Fourrey C."/>
            <person name="LaButti K."/>
            <person name="Lindquist E.A."/>
            <person name="Lipzen A."/>
            <person name="Lundell T."/>
            <person name="Morin E."/>
            <person name="Murat C."/>
            <person name="Riley R."/>
            <person name="Ohm R."/>
            <person name="Sun H."/>
            <person name="Tunlid A."/>
            <person name="Henrissat B."/>
            <person name="Grigoriev I.V."/>
            <person name="Hibbett D.S."/>
            <person name="Martin F."/>
        </authorList>
    </citation>
    <scope>NUCLEOTIDE SEQUENCE [LARGE SCALE GENOMIC DNA]</scope>
    <source>
        <strain evidence="4">ATCC 200175</strain>
    </source>
</reference>
<feature type="transmembrane region" description="Helical" evidence="2">
    <location>
        <begin position="528"/>
        <end position="547"/>
    </location>
</feature>
<keyword evidence="2" id="KW-0812">Transmembrane</keyword>
<evidence type="ECO:0000313" key="4">
    <source>
        <dbReference type="Proteomes" id="UP000053647"/>
    </source>
</evidence>
<keyword evidence="2" id="KW-1133">Transmembrane helix</keyword>
<sequence length="596" mass="67749">MTTPSHKSAEPQHGGRSPVDAPYQMSSSGHVMPYTPPCLIGLRGLITLQYQSGGLSTENILDQPNADDPDQPGELTVDYKGPRFAPMSTHGVLRYSRHKHPDVIRRPTEADHTISAMVYEFPETQGLVPPGWTAHRHPEGALYFMHVESKTFTEVNVCNEEICDDIEYFKRFLFSELQDEIEKRGLSGSLKHDEVQLVLEPKMDVDGLLCSYYFVNPWSRCLFWLDDWEGEEIFSDCRGDLSLPHKGLGIQSHYWRHWNLFPNLCNITPELKNEVVDMILHAISDHLTSNWSTCPLNVEELKNHLFLIEKISPNPTYSGGHSAIVIGRIMHPFYHAFFLNFHGEACARLTFDQTIHGWRYHPSLLMATCAPLFFMAPVTSVRSLHKIFVDEIASKEQWNKFLNKLNSQLQDTNLIATVLLNANVGFLAIQSVDNGGGTTLKQLASYLSLVASMGSMVLGVAFLEHTRIRSDATFAAAKHLYRLRHKRHGLETLGIIYSLPYALLMWAMVLFFVAFVSEWSGPANVSSWTSVGSFIFIVTLLVAWCIWTSREQTGYWWFQPDPDQVELEDLEEDDGASYIPRFGFLRRLIPPSWILN</sequence>
<evidence type="ECO:0000256" key="1">
    <source>
        <dbReference type="SAM" id="MobiDB-lite"/>
    </source>
</evidence>
<feature type="transmembrane region" description="Helical" evidence="2">
    <location>
        <begin position="443"/>
        <end position="463"/>
    </location>
</feature>
<dbReference type="OrthoDB" id="2657661at2759"/>
<dbReference type="Proteomes" id="UP000053647">
    <property type="component" value="Unassembled WGS sequence"/>
</dbReference>
<dbReference type="EMBL" id="KN819506">
    <property type="protein sequence ID" value="KIJ09102.1"/>
    <property type="molecule type" value="Genomic_DNA"/>
</dbReference>
<feature type="transmembrane region" description="Helical" evidence="2">
    <location>
        <begin position="492"/>
        <end position="516"/>
    </location>
</feature>
<accession>A0A0C9TMV1</accession>
<organism evidence="3 4">
    <name type="scientific">Paxillus involutus ATCC 200175</name>
    <dbReference type="NCBI Taxonomy" id="664439"/>
    <lineage>
        <taxon>Eukaryota</taxon>
        <taxon>Fungi</taxon>
        <taxon>Dikarya</taxon>
        <taxon>Basidiomycota</taxon>
        <taxon>Agaricomycotina</taxon>
        <taxon>Agaricomycetes</taxon>
        <taxon>Agaricomycetidae</taxon>
        <taxon>Boletales</taxon>
        <taxon>Paxilineae</taxon>
        <taxon>Paxillaceae</taxon>
        <taxon>Paxillus</taxon>
    </lineage>
</organism>
<feature type="region of interest" description="Disordered" evidence="1">
    <location>
        <begin position="1"/>
        <end position="28"/>
    </location>
</feature>
<proteinExistence type="predicted"/>
<gene>
    <name evidence="3" type="ORF">PAXINDRAFT_172628</name>
</gene>
<evidence type="ECO:0000256" key="2">
    <source>
        <dbReference type="SAM" id="Phobius"/>
    </source>
</evidence>